<dbReference type="InParanoid" id="B0D420"/>
<reference evidence="1 2" key="1">
    <citation type="journal article" date="2008" name="Nature">
        <title>The genome of Laccaria bicolor provides insights into mycorrhizal symbiosis.</title>
        <authorList>
            <person name="Martin F."/>
            <person name="Aerts A."/>
            <person name="Ahren D."/>
            <person name="Brun A."/>
            <person name="Danchin E.G.J."/>
            <person name="Duchaussoy F."/>
            <person name="Gibon J."/>
            <person name="Kohler A."/>
            <person name="Lindquist E."/>
            <person name="Pereda V."/>
            <person name="Salamov A."/>
            <person name="Shapiro H.J."/>
            <person name="Wuyts J."/>
            <person name="Blaudez D."/>
            <person name="Buee M."/>
            <person name="Brokstein P."/>
            <person name="Canbaeck B."/>
            <person name="Cohen D."/>
            <person name="Courty P.E."/>
            <person name="Coutinho P.M."/>
            <person name="Delaruelle C."/>
            <person name="Detter J.C."/>
            <person name="Deveau A."/>
            <person name="DiFazio S."/>
            <person name="Duplessis S."/>
            <person name="Fraissinet-Tachet L."/>
            <person name="Lucic E."/>
            <person name="Frey-Klett P."/>
            <person name="Fourrey C."/>
            <person name="Feussner I."/>
            <person name="Gay G."/>
            <person name="Grimwood J."/>
            <person name="Hoegger P.J."/>
            <person name="Jain P."/>
            <person name="Kilaru S."/>
            <person name="Labbe J."/>
            <person name="Lin Y.C."/>
            <person name="Legue V."/>
            <person name="Le Tacon F."/>
            <person name="Marmeisse R."/>
            <person name="Melayah D."/>
            <person name="Montanini B."/>
            <person name="Muratet M."/>
            <person name="Nehls U."/>
            <person name="Niculita-Hirzel H."/>
            <person name="Oudot-Le Secq M.P."/>
            <person name="Peter M."/>
            <person name="Quesneville H."/>
            <person name="Rajashekar B."/>
            <person name="Reich M."/>
            <person name="Rouhier N."/>
            <person name="Schmutz J."/>
            <person name="Yin T."/>
            <person name="Chalot M."/>
            <person name="Henrissat B."/>
            <person name="Kuees U."/>
            <person name="Lucas S."/>
            <person name="Van de Peer Y."/>
            <person name="Podila G.K."/>
            <person name="Polle A."/>
            <person name="Pukkila P.J."/>
            <person name="Richardson P.M."/>
            <person name="Rouze P."/>
            <person name="Sanders I.R."/>
            <person name="Stajich J.E."/>
            <person name="Tunlid A."/>
            <person name="Tuskan G."/>
            <person name="Grigoriev I.V."/>
        </authorList>
    </citation>
    <scope>NUCLEOTIDE SEQUENCE [LARGE SCALE GENOMIC DNA]</scope>
    <source>
        <strain evidence="2">S238N-H82 / ATCC MYA-4686</strain>
    </source>
</reference>
<protein>
    <submittedName>
        <fullName evidence="1">Predicted protein</fullName>
    </submittedName>
</protein>
<dbReference type="KEGG" id="lbc:LACBIDRAFT_293542"/>
<dbReference type="GeneID" id="6074614"/>
<dbReference type="RefSeq" id="XP_001878950.1">
    <property type="nucleotide sequence ID" value="XM_001878915.1"/>
</dbReference>
<evidence type="ECO:0000313" key="1">
    <source>
        <dbReference type="EMBL" id="EDR10500.1"/>
    </source>
</evidence>
<dbReference type="HOGENOM" id="CLU_2015662_0_0_1"/>
<gene>
    <name evidence="1" type="ORF">LACBIDRAFT_293542</name>
</gene>
<keyword evidence="2" id="KW-1185">Reference proteome</keyword>
<proteinExistence type="predicted"/>
<evidence type="ECO:0000313" key="2">
    <source>
        <dbReference type="Proteomes" id="UP000001194"/>
    </source>
</evidence>
<dbReference type="AlphaFoldDB" id="B0D420"/>
<sequence length="123" mass="13454">MNQTTAPGKTHLKRSLPRMGHMAPYLRRLGVFVGSKAALLELSLRRLKGRPLEVVSSSTLEADSSRLPFFMAAGILVGSRSCRENGIPETQCQHAACHILGGLARDHKSIFGRQSGPRDRDFA</sequence>
<organism evidence="2">
    <name type="scientific">Laccaria bicolor (strain S238N-H82 / ATCC MYA-4686)</name>
    <name type="common">Bicoloured deceiver</name>
    <name type="synonym">Laccaria laccata var. bicolor</name>
    <dbReference type="NCBI Taxonomy" id="486041"/>
    <lineage>
        <taxon>Eukaryota</taxon>
        <taxon>Fungi</taxon>
        <taxon>Dikarya</taxon>
        <taxon>Basidiomycota</taxon>
        <taxon>Agaricomycotina</taxon>
        <taxon>Agaricomycetes</taxon>
        <taxon>Agaricomycetidae</taxon>
        <taxon>Agaricales</taxon>
        <taxon>Agaricineae</taxon>
        <taxon>Hydnangiaceae</taxon>
        <taxon>Laccaria</taxon>
    </lineage>
</organism>
<name>B0D420_LACBS</name>
<dbReference type="EMBL" id="DS547097">
    <property type="protein sequence ID" value="EDR10500.1"/>
    <property type="molecule type" value="Genomic_DNA"/>
</dbReference>
<accession>B0D420</accession>
<dbReference type="Proteomes" id="UP000001194">
    <property type="component" value="Unassembled WGS sequence"/>
</dbReference>